<sequence length="177" mass="20013">MSAERRPLNHTRKLTLTGILSALVVLALVLESIAPTGRLGFYVLAAFILSVILLECGIRFAWAGYVVTSVAGFIAVPEKLNIIPYIAFFGIYTVLKYHIESLRVVWLEIVLKLAAFNLFLWPAWSLAKTFLPEALTMGWGVPAAGAVLQILFLLYDYLFTLWIRYYFEKIAPRVRKD</sequence>
<feature type="transmembrane region" description="Helical" evidence="1">
    <location>
        <begin position="144"/>
        <end position="167"/>
    </location>
</feature>
<dbReference type="Proteomes" id="UP000324781">
    <property type="component" value="Unassembled WGS sequence"/>
</dbReference>
<gene>
    <name evidence="2" type="ORF">SAMN05444373_104110</name>
</gene>
<feature type="transmembrane region" description="Helical" evidence="1">
    <location>
        <begin position="14"/>
        <end position="34"/>
    </location>
</feature>
<feature type="transmembrane region" description="Helical" evidence="1">
    <location>
        <begin position="41"/>
        <end position="62"/>
    </location>
</feature>
<dbReference type="AlphaFoldDB" id="A0A1M6ICK8"/>
<dbReference type="OrthoDB" id="1708005at2"/>
<evidence type="ECO:0000313" key="3">
    <source>
        <dbReference type="Proteomes" id="UP000324781"/>
    </source>
</evidence>
<keyword evidence="1" id="KW-0472">Membrane</keyword>
<organism evidence="2 3">
    <name type="scientific">Thermoclostridium caenicola</name>
    <dbReference type="NCBI Taxonomy" id="659425"/>
    <lineage>
        <taxon>Bacteria</taxon>
        <taxon>Bacillati</taxon>
        <taxon>Bacillota</taxon>
        <taxon>Clostridia</taxon>
        <taxon>Eubacteriales</taxon>
        <taxon>Oscillospiraceae</taxon>
        <taxon>Thermoclostridium</taxon>
    </lineage>
</organism>
<keyword evidence="3" id="KW-1185">Reference proteome</keyword>
<name>A0A1M6ICK8_9FIRM</name>
<keyword evidence="1" id="KW-1133">Transmembrane helix</keyword>
<proteinExistence type="predicted"/>
<evidence type="ECO:0000256" key="1">
    <source>
        <dbReference type="SAM" id="Phobius"/>
    </source>
</evidence>
<protein>
    <submittedName>
        <fullName evidence="2">Uncharacterized protein</fullName>
    </submittedName>
</protein>
<accession>A0A1M6ICK8</accession>
<dbReference type="RefSeq" id="WP_149679197.1">
    <property type="nucleotide sequence ID" value="NZ_DAONMB010000153.1"/>
</dbReference>
<reference evidence="2 3" key="1">
    <citation type="submission" date="2016-11" db="EMBL/GenBank/DDBJ databases">
        <authorList>
            <person name="Varghese N."/>
            <person name="Submissions S."/>
        </authorList>
    </citation>
    <scope>NUCLEOTIDE SEQUENCE [LARGE SCALE GENOMIC DNA]</scope>
    <source>
        <strain evidence="2 3">DSM 19027</strain>
    </source>
</reference>
<feature type="transmembrane region" description="Helical" evidence="1">
    <location>
        <begin position="82"/>
        <end position="99"/>
    </location>
</feature>
<dbReference type="EMBL" id="FQZP01000041">
    <property type="protein sequence ID" value="SHJ32046.1"/>
    <property type="molecule type" value="Genomic_DNA"/>
</dbReference>
<keyword evidence="1" id="KW-0812">Transmembrane</keyword>
<evidence type="ECO:0000313" key="2">
    <source>
        <dbReference type="EMBL" id="SHJ32046.1"/>
    </source>
</evidence>
<feature type="transmembrane region" description="Helical" evidence="1">
    <location>
        <begin position="106"/>
        <end position="124"/>
    </location>
</feature>